<feature type="domain" description="O-methyltransferase dimerisation" evidence="7">
    <location>
        <begin position="28"/>
        <end position="111"/>
    </location>
</feature>
<proteinExistence type="inferred from homology"/>
<dbReference type="FunFam" id="3.40.50.150:FF:000294">
    <property type="entry name" value="O-methyltransferase family protein"/>
    <property type="match status" value="1"/>
</dbReference>
<keyword evidence="3" id="KW-0949">S-adenosyl-L-methionine</keyword>
<dbReference type="eggNOG" id="KOG3178">
    <property type="taxonomic scope" value="Eukaryota"/>
</dbReference>
<dbReference type="Proteomes" id="UP000011115">
    <property type="component" value="Unassembled WGS sequence"/>
</dbReference>
<dbReference type="GO" id="GO:0032259">
    <property type="term" value="P:methylation"/>
    <property type="evidence" value="ECO:0000318"/>
    <property type="project" value="GO_Central"/>
</dbReference>
<dbReference type="PIRSF" id="PIRSF005739">
    <property type="entry name" value="O-mtase"/>
    <property type="match status" value="1"/>
</dbReference>
<dbReference type="InterPro" id="IPR001077">
    <property type="entry name" value="COMT_C"/>
</dbReference>
<keyword evidence="1" id="KW-0489">Methyltransferase</keyword>
<dbReference type="InterPro" id="IPR029063">
    <property type="entry name" value="SAM-dependent_MTases_sf"/>
</dbReference>
<accession>M1DXC0</accession>
<dbReference type="GO" id="GO:0046983">
    <property type="term" value="F:protein dimerization activity"/>
    <property type="evidence" value="ECO:0007669"/>
    <property type="project" value="InterPro"/>
</dbReference>
<evidence type="ECO:0000313" key="8">
    <source>
        <dbReference type="EnsemblPlants" id="PGSC0003DMT400095923"/>
    </source>
</evidence>
<dbReference type="Pfam" id="PF08100">
    <property type="entry name" value="Dimerisation"/>
    <property type="match status" value="1"/>
</dbReference>
<dbReference type="PaxDb" id="4113-PGSC0003DMT400095923"/>
<dbReference type="FunCoup" id="M1DXC0">
    <property type="interactions" value="504"/>
</dbReference>
<dbReference type="SUPFAM" id="SSF53335">
    <property type="entry name" value="S-adenosyl-L-methionine-dependent methyltransferases"/>
    <property type="match status" value="1"/>
</dbReference>
<evidence type="ECO:0000256" key="3">
    <source>
        <dbReference type="ARBA" id="ARBA00022691"/>
    </source>
</evidence>
<evidence type="ECO:0000256" key="2">
    <source>
        <dbReference type="ARBA" id="ARBA00022679"/>
    </source>
</evidence>
<gene>
    <name evidence="8" type="primary">LOC102579772</name>
</gene>
<evidence type="ECO:0000259" key="6">
    <source>
        <dbReference type="Pfam" id="PF00891"/>
    </source>
</evidence>
<dbReference type="InParanoid" id="M1DXC0"/>
<comment type="similarity">
    <text evidence="4">Belongs to the class I-like SAM-binding methyltransferase superfamily. Cation-independent O-methyltransferase family. COMT subfamily.</text>
</comment>
<feature type="active site" description="Proton acceptor" evidence="5">
    <location>
        <position position="266"/>
    </location>
</feature>
<dbReference type="InterPro" id="IPR012967">
    <property type="entry name" value="COMT_dimerisation"/>
</dbReference>
<evidence type="ECO:0000256" key="4">
    <source>
        <dbReference type="ARBA" id="ARBA00034481"/>
    </source>
</evidence>
<name>M1DXC0_SOLTU</name>
<dbReference type="GO" id="GO:0008757">
    <property type="term" value="F:S-adenosylmethionine-dependent methyltransferase activity"/>
    <property type="evidence" value="ECO:0000318"/>
    <property type="project" value="GO_Central"/>
</dbReference>
<reference evidence="9" key="1">
    <citation type="journal article" date="2011" name="Nature">
        <title>Genome sequence and analysis of the tuber crop potato.</title>
        <authorList>
            <consortium name="The Potato Genome Sequencing Consortium"/>
        </authorList>
    </citation>
    <scope>NUCLEOTIDE SEQUENCE [LARGE SCALE GENOMIC DNA]</scope>
    <source>
        <strain evidence="9">cv. DM1-3 516 R44</strain>
    </source>
</reference>
<dbReference type="SUPFAM" id="SSF46785">
    <property type="entry name" value="Winged helix' DNA-binding domain"/>
    <property type="match status" value="1"/>
</dbReference>
<evidence type="ECO:0000259" key="7">
    <source>
        <dbReference type="Pfam" id="PF08100"/>
    </source>
</evidence>
<evidence type="ECO:0000256" key="1">
    <source>
        <dbReference type="ARBA" id="ARBA00022603"/>
    </source>
</evidence>
<dbReference type="Gramene" id="PGSC0003DMT400095923">
    <property type="protein sequence ID" value="PGSC0003DMT400095923"/>
    <property type="gene ID" value="PGSC0003DMG400045494"/>
</dbReference>
<dbReference type="GO" id="GO:0009813">
    <property type="term" value="P:flavonoid biosynthetic process"/>
    <property type="evidence" value="ECO:0007669"/>
    <property type="project" value="UniProtKB-ARBA"/>
</dbReference>
<dbReference type="InterPro" id="IPR036390">
    <property type="entry name" value="WH_DNA-bd_sf"/>
</dbReference>
<keyword evidence="2" id="KW-0808">Transferase</keyword>
<feature type="domain" description="O-methyltransferase C-terminal" evidence="6">
    <location>
        <begin position="133"/>
        <end position="350"/>
    </location>
</feature>
<dbReference type="InterPro" id="IPR016461">
    <property type="entry name" value="COMT-like"/>
</dbReference>
<dbReference type="InterPro" id="IPR036388">
    <property type="entry name" value="WH-like_DNA-bd_sf"/>
</dbReference>
<reference evidence="8" key="2">
    <citation type="submission" date="2015-06" db="UniProtKB">
        <authorList>
            <consortium name="EnsemblPlants"/>
        </authorList>
    </citation>
    <scope>IDENTIFICATION</scope>
    <source>
        <strain evidence="8">DM1-3 516 R44</strain>
    </source>
</reference>
<dbReference type="Pfam" id="PF00891">
    <property type="entry name" value="Methyltransf_2"/>
    <property type="match status" value="1"/>
</dbReference>
<dbReference type="EnsemblPlants" id="PGSC0003DMT400095923">
    <property type="protein sequence ID" value="PGSC0003DMT400095923"/>
    <property type="gene ID" value="PGSC0003DMG400045494"/>
</dbReference>
<dbReference type="PROSITE" id="PS51683">
    <property type="entry name" value="SAM_OMT_II"/>
    <property type="match status" value="1"/>
</dbReference>
<dbReference type="OMA" id="YMKFILH"/>
<dbReference type="Gene3D" id="1.10.10.10">
    <property type="entry name" value="Winged helix-like DNA-binding domain superfamily/Winged helix DNA-binding domain"/>
    <property type="match status" value="1"/>
</dbReference>
<dbReference type="HOGENOM" id="CLU_005533_7_0_1"/>
<keyword evidence="9" id="KW-1185">Reference proteome</keyword>
<dbReference type="GO" id="GO:0008171">
    <property type="term" value="F:O-methyltransferase activity"/>
    <property type="evidence" value="ECO:0000318"/>
    <property type="project" value="GO_Central"/>
</dbReference>
<dbReference type="PANTHER" id="PTHR11746">
    <property type="entry name" value="O-METHYLTRANSFERASE"/>
    <property type="match status" value="1"/>
</dbReference>
<evidence type="ECO:0000256" key="5">
    <source>
        <dbReference type="PIRSR" id="PIRSR005739-1"/>
    </source>
</evidence>
<dbReference type="AlphaFoldDB" id="M1DXC0"/>
<sequence>MEKQTNGKARTNDEEKIQESHEAQANMWKFVFGFTELAVIKCAIELGIADFLEKNQEPISLNQLSVALGCCSSSLYRILRFLINRGIFKETSTKSGKSGYVQTPLSRLLIKEGENSMAAFLLFESSPVMLASWHNLSARISSKDNSLSSFEAAHGKDVWKYAEADPKHSNLLNNAMACDARIAISAIIDDCPEIFKGVNTIVDVGGGDGTTLRLLVEAFPWINGINFDLPHVASVAPHAIGVVHVGDDMFNYVPKADAAFLMWVLHDWSDEECIQILTKCREAIPQDNGKVKILEAIIGEKEENIIRGSNNKKLKDVGLMLDMVMMAHTSNGKERTTKEWAYVLNEAGFNRHTISHINVVQSVIQAYPSRFLPCSETNLKCKLCWFIFKVLKKH</sequence>
<organism evidence="8 9">
    <name type="scientific">Solanum tuberosum</name>
    <name type="common">Potato</name>
    <dbReference type="NCBI Taxonomy" id="4113"/>
    <lineage>
        <taxon>Eukaryota</taxon>
        <taxon>Viridiplantae</taxon>
        <taxon>Streptophyta</taxon>
        <taxon>Embryophyta</taxon>
        <taxon>Tracheophyta</taxon>
        <taxon>Spermatophyta</taxon>
        <taxon>Magnoliopsida</taxon>
        <taxon>eudicotyledons</taxon>
        <taxon>Gunneridae</taxon>
        <taxon>Pentapetalae</taxon>
        <taxon>asterids</taxon>
        <taxon>lamiids</taxon>
        <taxon>Solanales</taxon>
        <taxon>Solanaceae</taxon>
        <taxon>Solanoideae</taxon>
        <taxon>Solaneae</taxon>
        <taxon>Solanum</taxon>
    </lineage>
</organism>
<dbReference type="Gene3D" id="3.40.50.150">
    <property type="entry name" value="Vaccinia Virus protein VP39"/>
    <property type="match status" value="1"/>
</dbReference>
<evidence type="ECO:0000313" key="9">
    <source>
        <dbReference type="Proteomes" id="UP000011115"/>
    </source>
</evidence>
<protein>
    <submittedName>
        <fullName evidence="8">O-methyltransferase</fullName>
    </submittedName>
</protein>